<accession>A0ABX6T4F8</accession>
<comment type="similarity">
    <text evidence="2 8 9">Belongs to the dihydrofolate reductase family.</text>
</comment>
<sequence>MTQRPKVTIVVARATNGVIGRDGGLPWRISADLKRFKALTMGTAMIMGRRTFDSLPGRLPGRRHIVLTRDLDWSASGAEVVHSVEEALAVAGAEPVSIIGGAEIFALFLPHADRLELTEVPGDVQGDTFMVDPRSGGSWVETAREEHPAEGETPAYRFVTLDRA</sequence>
<dbReference type="RefSeq" id="WP_187715028.1">
    <property type="nucleotide sequence ID" value="NZ_BAABJC010000001.1"/>
</dbReference>
<comment type="function">
    <text evidence="7 8">Key enzyme in folate metabolism. Catalyzes an essential reaction for de novo glycine and purine synthesis, and for DNA precursor synthesis.</text>
</comment>
<evidence type="ECO:0000256" key="2">
    <source>
        <dbReference type="ARBA" id="ARBA00009539"/>
    </source>
</evidence>
<comment type="pathway">
    <text evidence="1 8">Cofactor biosynthesis; tetrahydrofolate biosynthesis; 5,6,7,8-tetrahydrofolate from 7,8-dihydrofolate: step 1/1.</text>
</comment>
<keyword evidence="5 8" id="KW-0521">NADP</keyword>
<evidence type="ECO:0000256" key="5">
    <source>
        <dbReference type="ARBA" id="ARBA00022857"/>
    </source>
</evidence>
<dbReference type="SUPFAM" id="SSF53597">
    <property type="entry name" value="Dihydrofolate reductase-like"/>
    <property type="match status" value="1"/>
</dbReference>
<name>A0ABX6T4F8_9SPHN</name>
<proteinExistence type="inferred from homology"/>
<reference evidence="11 12" key="1">
    <citation type="submission" date="2020-08" db="EMBL/GenBank/DDBJ databases">
        <title>Genome sequence of Sphingomonas daechungensis KACC 18115T.</title>
        <authorList>
            <person name="Hyun D.-W."/>
            <person name="Bae J.-W."/>
        </authorList>
    </citation>
    <scope>NUCLEOTIDE SEQUENCE [LARGE SCALE GENOMIC DNA]</scope>
    <source>
        <strain evidence="11 12">KACC 18115</strain>
    </source>
</reference>
<evidence type="ECO:0000256" key="7">
    <source>
        <dbReference type="ARBA" id="ARBA00025067"/>
    </source>
</evidence>
<dbReference type="InterPro" id="IPR024072">
    <property type="entry name" value="DHFR-like_dom_sf"/>
</dbReference>
<evidence type="ECO:0000256" key="3">
    <source>
        <dbReference type="ARBA" id="ARBA00012856"/>
    </source>
</evidence>
<protein>
    <recommendedName>
        <fullName evidence="3 8">Dihydrofolate reductase</fullName>
        <ecNumber evidence="3 8">1.5.1.3</ecNumber>
    </recommendedName>
</protein>
<organism evidence="11 12">
    <name type="scientific">Sphingomonas daechungensis</name>
    <dbReference type="NCBI Taxonomy" id="1176646"/>
    <lineage>
        <taxon>Bacteria</taxon>
        <taxon>Pseudomonadati</taxon>
        <taxon>Pseudomonadota</taxon>
        <taxon>Alphaproteobacteria</taxon>
        <taxon>Sphingomonadales</taxon>
        <taxon>Sphingomonadaceae</taxon>
        <taxon>Sphingomonas</taxon>
    </lineage>
</organism>
<dbReference type="PIRSF" id="PIRSF000194">
    <property type="entry name" value="DHFR"/>
    <property type="match status" value="1"/>
</dbReference>
<evidence type="ECO:0000256" key="9">
    <source>
        <dbReference type="RuleBase" id="RU004474"/>
    </source>
</evidence>
<keyword evidence="12" id="KW-1185">Reference proteome</keyword>
<evidence type="ECO:0000313" key="12">
    <source>
        <dbReference type="Proteomes" id="UP000516134"/>
    </source>
</evidence>
<dbReference type="InterPro" id="IPR001796">
    <property type="entry name" value="DHFR_dom"/>
</dbReference>
<feature type="domain" description="DHFR" evidence="10">
    <location>
        <begin position="6"/>
        <end position="163"/>
    </location>
</feature>
<evidence type="ECO:0000256" key="8">
    <source>
        <dbReference type="PIRNR" id="PIRNR000194"/>
    </source>
</evidence>
<keyword evidence="4 8" id="KW-0554">One-carbon metabolism</keyword>
<dbReference type="InterPro" id="IPR012259">
    <property type="entry name" value="DHFR"/>
</dbReference>
<dbReference type="PROSITE" id="PS51330">
    <property type="entry name" value="DHFR_2"/>
    <property type="match status" value="1"/>
</dbReference>
<evidence type="ECO:0000259" key="10">
    <source>
        <dbReference type="PROSITE" id="PS51330"/>
    </source>
</evidence>
<dbReference type="PANTHER" id="PTHR48069:SF3">
    <property type="entry name" value="DIHYDROFOLATE REDUCTASE"/>
    <property type="match status" value="1"/>
</dbReference>
<evidence type="ECO:0000256" key="4">
    <source>
        <dbReference type="ARBA" id="ARBA00022563"/>
    </source>
</evidence>
<comment type="catalytic activity">
    <reaction evidence="8">
        <text>(6S)-5,6,7,8-tetrahydrofolate + NADP(+) = 7,8-dihydrofolate + NADPH + H(+)</text>
        <dbReference type="Rhea" id="RHEA:15009"/>
        <dbReference type="ChEBI" id="CHEBI:15378"/>
        <dbReference type="ChEBI" id="CHEBI:57451"/>
        <dbReference type="ChEBI" id="CHEBI:57453"/>
        <dbReference type="ChEBI" id="CHEBI:57783"/>
        <dbReference type="ChEBI" id="CHEBI:58349"/>
        <dbReference type="EC" id="1.5.1.3"/>
    </reaction>
</comment>
<evidence type="ECO:0000256" key="1">
    <source>
        <dbReference type="ARBA" id="ARBA00004903"/>
    </source>
</evidence>
<dbReference type="EMBL" id="CP060780">
    <property type="protein sequence ID" value="QNP43598.1"/>
    <property type="molecule type" value="Genomic_DNA"/>
</dbReference>
<dbReference type="Pfam" id="PF00186">
    <property type="entry name" value="DHFR_1"/>
    <property type="match status" value="1"/>
</dbReference>
<dbReference type="Gene3D" id="3.40.430.10">
    <property type="entry name" value="Dihydrofolate Reductase, subunit A"/>
    <property type="match status" value="1"/>
</dbReference>
<dbReference type="Proteomes" id="UP000516134">
    <property type="component" value="Chromosome"/>
</dbReference>
<dbReference type="EC" id="1.5.1.3" evidence="3 8"/>
<dbReference type="InterPro" id="IPR017925">
    <property type="entry name" value="DHFR_CS"/>
</dbReference>
<evidence type="ECO:0000256" key="6">
    <source>
        <dbReference type="ARBA" id="ARBA00023002"/>
    </source>
</evidence>
<keyword evidence="6 8" id="KW-0560">Oxidoreductase</keyword>
<gene>
    <name evidence="11" type="ORF">H9L15_02405</name>
</gene>
<dbReference type="CDD" id="cd00209">
    <property type="entry name" value="DHFR"/>
    <property type="match status" value="1"/>
</dbReference>
<evidence type="ECO:0000313" key="11">
    <source>
        <dbReference type="EMBL" id="QNP43598.1"/>
    </source>
</evidence>
<dbReference type="PANTHER" id="PTHR48069">
    <property type="entry name" value="DIHYDROFOLATE REDUCTASE"/>
    <property type="match status" value="1"/>
</dbReference>
<dbReference type="PRINTS" id="PR00070">
    <property type="entry name" value="DHFR"/>
</dbReference>
<dbReference type="PROSITE" id="PS00075">
    <property type="entry name" value="DHFR_1"/>
    <property type="match status" value="1"/>
</dbReference>